<dbReference type="RefSeq" id="WP_345119199.1">
    <property type="nucleotide sequence ID" value="NZ_BAABJA010000007.1"/>
</dbReference>
<proteinExistence type="predicted"/>
<dbReference type="EMBL" id="BAABJA010000007">
    <property type="protein sequence ID" value="GAA4664649.1"/>
    <property type="molecule type" value="Genomic_DNA"/>
</dbReference>
<gene>
    <name evidence="2" type="ORF">GCM10023262_11760</name>
</gene>
<accession>A0ABP8VIT4</accession>
<evidence type="ECO:0000256" key="1">
    <source>
        <dbReference type="SAM" id="SignalP"/>
    </source>
</evidence>
<evidence type="ECO:0000313" key="2">
    <source>
        <dbReference type="EMBL" id="GAA4664649.1"/>
    </source>
</evidence>
<keyword evidence="3" id="KW-1185">Reference proteome</keyword>
<protein>
    <submittedName>
        <fullName evidence="2">Uncharacterized protein</fullName>
    </submittedName>
</protein>
<evidence type="ECO:0000313" key="3">
    <source>
        <dbReference type="Proteomes" id="UP001501699"/>
    </source>
</evidence>
<reference evidence="3" key="1">
    <citation type="journal article" date="2019" name="Int. J. Syst. Evol. Microbiol.">
        <title>The Global Catalogue of Microorganisms (GCM) 10K type strain sequencing project: providing services to taxonomists for standard genome sequencing and annotation.</title>
        <authorList>
            <consortium name="The Broad Institute Genomics Platform"/>
            <consortium name="The Broad Institute Genome Sequencing Center for Infectious Disease"/>
            <person name="Wu L."/>
            <person name="Ma J."/>
        </authorList>
    </citation>
    <scope>NUCLEOTIDE SEQUENCE [LARGE SCALE GENOMIC DNA]</scope>
    <source>
        <strain evidence="3">JCM 17714</strain>
    </source>
</reference>
<sequence length="111" mass="12618">MSIRYFFIASAVTSGLALAIQQSDRTENTKPSPIVAPYTVEKTRLQLLEQVSSTSDTSNILLNESKKISKYKAIENIYEQGINLLHAIISFINSIIDYRIKMFLIEKYINV</sequence>
<dbReference type="Proteomes" id="UP001501699">
    <property type="component" value="Unassembled WGS sequence"/>
</dbReference>
<feature type="chain" id="PRO_5045082643" evidence="1">
    <location>
        <begin position="20"/>
        <end position="111"/>
    </location>
</feature>
<keyword evidence="1" id="KW-0732">Signal</keyword>
<name>A0ABP8VIT4_9HYPH</name>
<comment type="caution">
    <text evidence="2">The sequence shown here is derived from an EMBL/GenBank/DDBJ whole genome shotgun (WGS) entry which is preliminary data.</text>
</comment>
<organism evidence="2 3">
    <name type="scientific">Bartonella pachyuromydis</name>
    <dbReference type="NCBI Taxonomy" id="931097"/>
    <lineage>
        <taxon>Bacteria</taxon>
        <taxon>Pseudomonadati</taxon>
        <taxon>Pseudomonadota</taxon>
        <taxon>Alphaproteobacteria</taxon>
        <taxon>Hyphomicrobiales</taxon>
        <taxon>Bartonellaceae</taxon>
        <taxon>Bartonella</taxon>
    </lineage>
</organism>
<feature type="signal peptide" evidence="1">
    <location>
        <begin position="1"/>
        <end position="19"/>
    </location>
</feature>